<dbReference type="Proteomes" id="UP000542125">
    <property type="component" value="Unassembled WGS sequence"/>
</dbReference>
<dbReference type="EMBL" id="JACBYR010000003">
    <property type="protein sequence ID" value="NYE85658.1"/>
    <property type="molecule type" value="Genomic_DNA"/>
</dbReference>
<reference evidence="1 2" key="1">
    <citation type="submission" date="2020-07" db="EMBL/GenBank/DDBJ databases">
        <title>Genomic Encyclopedia of Type Strains, Phase IV (KMG-V): Genome sequencing to study the core and pangenomes of soil and plant-associated prokaryotes.</title>
        <authorList>
            <person name="Whitman W."/>
        </authorList>
    </citation>
    <scope>NUCLEOTIDE SEQUENCE [LARGE SCALE GENOMIC DNA]</scope>
    <source>
        <strain evidence="1 2">SAS40</strain>
    </source>
</reference>
<dbReference type="AlphaFoldDB" id="A0A7Y9J090"/>
<keyword evidence="2" id="KW-1185">Reference proteome</keyword>
<proteinExistence type="predicted"/>
<evidence type="ECO:0000313" key="2">
    <source>
        <dbReference type="Proteomes" id="UP000542125"/>
    </source>
</evidence>
<evidence type="ECO:0000313" key="1">
    <source>
        <dbReference type="EMBL" id="NYE85658.1"/>
    </source>
</evidence>
<protein>
    <recommendedName>
        <fullName evidence="3">Lipoprotein</fullName>
    </recommendedName>
</protein>
<accession>A0A7Y9J090</accession>
<gene>
    <name evidence="1" type="ORF">FHW18_004977</name>
</gene>
<evidence type="ECO:0008006" key="3">
    <source>
        <dbReference type="Google" id="ProtNLM"/>
    </source>
</evidence>
<dbReference type="RefSeq" id="WP_179589950.1">
    <property type="nucleotide sequence ID" value="NZ_JACBYR010000003.1"/>
</dbReference>
<name>A0A7Y9J090_9BURK</name>
<dbReference type="PROSITE" id="PS51257">
    <property type="entry name" value="PROKAR_LIPOPROTEIN"/>
    <property type="match status" value="1"/>
</dbReference>
<comment type="caution">
    <text evidence="1">The sequence shown here is derived from an EMBL/GenBank/DDBJ whole genome shotgun (WGS) entry which is preliminary data.</text>
</comment>
<organism evidence="1 2">
    <name type="scientific">Pigmentiphaga litoralis</name>
    <dbReference type="NCBI Taxonomy" id="516702"/>
    <lineage>
        <taxon>Bacteria</taxon>
        <taxon>Pseudomonadati</taxon>
        <taxon>Pseudomonadota</taxon>
        <taxon>Betaproteobacteria</taxon>
        <taxon>Burkholderiales</taxon>
        <taxon>Alcaligenaceae</taxon>
        <taxon>Pigmentiphaga</taxon>
    </lineage>
</organism>
<sequence>MKSVLSLALAGIALATTLSGCVVAPYEPRAVYVRPAPVIVAPAPPVYYYGYGRGYHRGYYR</sequence>